<dbReference type="EMBL" id="DQVM01000157">
    <property type="protein sequence ID" value="HIQ30468.1"/>
    <property type="molecule type" value="Genomic_DNA"/>
</dbReference>
<evidence type="ECO:0000259" key="7">
    <source>
        <dbReference type="Pfam" id="PF03404"/>
    </source>
</evidence>
<feature type="transmembrane region" description="Helical" evidence="5">
    <location>
        <begin position="100"/>
        <end position="120"/>
    </location>
</feature>
<dbReference type="GO" id="GO:0030151">
    <property type="term" value="F:molybdenum ion binding"/>
    <property type="evidence" value="ECO:0007669"/>
    <property type="project" value="InterPro"/>
</dbReference>
<feature type="transmembrane region" description="Helical" evidence="5">
    <location>
        <begin position="179"/>
        <end position="198"/>
    </location>
</feature>
<feature type="domain" description="Oxidoreductase molybdopterin-binding" evidence="6">
    <location>
        <begin position="252"/>
        <end position="401"/>
    </location>
</feature>
<protein>
    <recommendedName>
        <fullName evidence="10">Molybdopterin-binding oxidoreductase</fullName>
    </recommendedName>
</protein>
<evidence type="ECO:0000259" key="6">
    <source>
        <dbReference type="Pfam" id="PF00174"/>
    </source>
</evidence>
<dbReference type="InterPro" id="IPR008335">
    <property type="entry name" value="Mopterin_OxRdtase_euk"/>
</dbReference>
<keyword evidence="5" id="KW-0812">Transmembrane</keyword>
<dbReference type="Pfam" id="PF03404">
    <property type="entry name" value="Mo-co_dimer"/>
    <property type="match status" value="1"/>
</dbReference>
<keyword evidence="4" id="KW-0560">Oxidoreductase</keyword>
<dbReference type="InterPro" id="IPR036374">
    <property type="entry name" value="OxRdtase_Mopterin-bd_sf"/>
</dbReference>
<dbReference type="Gene3D" id="2.60.40.650">
    <property type="match status" value="1"/>
</dbReference>
<dbReference type="InterPro" id="IPR014756">
    <property type="entry name" value="Ig_E-set"/>
</dbReference>
<evidence type="ECO:0000256" key="4">
    <source>
        <dbReference type="ARBA" id="ARBA00023002"/>
    </source>
</evidence>
<evidence type="ECO:0000256" key="3">
    <source>
        <dbReference type="ARBA" id="ARBA00022723"/>
    </source>
</evidence>
<keyword evidence="2" id="KW-0500">Molybdenum</keyword>
<reference evidence="8" key="1">
    <citation type="journal article" date="2020" name="ISME J.">
        <title>Gammaproteobacteria mediating utilization of methyl-, sulfur- and petroleum organic compounds in deep ocean hydrothermal plumes.</title>
        <authorList>
            <person name="Zhou Z."/>
            <person name="Liu Y."/>
            <person name="Pan J."/>
            <person name="Cron B.R."/>
            <person name="Toner B.M."/>
            <person name="Anantharaman K."/>
            <person name="Breier J.A."/>
            <person name="Dick G.J."/>
            <person name="Li M."/>
        </authorList>
    </citation>
    <scope>NUCLEOTIDE SEQUENCE</scope>
    <source>
        <strain evidence="8">SZUA-1515</strain>
    </source>
</reference>
<dbReference type="InterPro" id="IPR005066">
    <property type="entry name" value="MoCF_OxRdtse_dimer"/>
</dbReference>
<dbReference type="CDD" id="cd02110">
    <property type="entry name" value="SO_family_Moco_dimer"/>
    <property type="match status" value="1"/>
</dbReference>
<comment type="caution">
    <text evidence="8">The sequence shown here is derived from an EMBL/GenBank/DDBJ whole genome shotgun (WGS) entry which is preliminary data.</text>
</comment>
<name>A0A833A5P0_CALS0</name>
<evidence type="ECO:0000256" key="1">
    <source>
        <dbReference type="ARBA" id="ARBA00001924"/>
    </source>
</evidence>
<feature type="transmembrane region" description="Helical" evidence="5">
    <location>
        <begin position="6"/>
        <end position="27"/>
    </location>
</feature>
<dbReference type="Pfam" id="PF00174">
    <property type="entry name" value="Oxidored_molyb"/>
    <property type="match status" value="1"/>
</dbReference>
<proteinExistence type="predicted"/>
<dbReference type="SUPFAM" id="SSF81296">
    <property type="entry name" value="E set domains"/>
    <property type="match status" value="1"/>
</dbReference>
<dbReference type="GO" id="GO:0043546">
    <property type="term" value="F:molybdopterin cofactor binding"/>
    <property type="evidence" value="ECO:0007669"/>
    <property type="project" value="TreeGrafter"/>
</dbReference>
<dbReference type="PANTHER" id="PTHR19372:SF7">
    <property type="entry name" value="SULFITE OXIDASE, MITOCHONDRIAL"/>
    <property type="match status" value="1"/>
</dbReference>
<dbReference type="AlphaFoldDB" id="A0A833A5P0"/>
<keyword evidence="3" id="KW-0479">Metal-binding</keyword>
<evidence type="ECO:0000256" key="2">
    <source>
        <dbReference type="ARBA" id="ARBA00022505"/>
    </source>
</evidence>
<dbReference type="Proteomes" id="UP000608579">
    <property type="component" value="Unassembled WGS sequence"/>
</dbReference>
<dbReference type="Gene3D" id="3.90.420.10">
    <property type="entry name" value="Oxidoreductase, molybdopterin-binding domain"/>
    <property type="match status" value="1"/>
</dbReference>
<comment type="cofactor">
    <cofactor evidence="1">
        <name>Mo-molybdopterin</name>
        <dbReference type="ChEBI" id="CHEBI:71302"/>
    </cofactor>
</comment>
<organism evidence="8 9">
    <name type="scientific">Caldiarchaeum subterraneum</name>
    <dbReference type="NCBI Taxonomy" id="311458"/>
    <lineage>
        <taxon>Archaea</taxon>
        <taxon>Nitrososphaerota</taxon>
        <taxon>Candidatus Caldarchaeales</taxon>
        <taxon>Candidatus Caldarchaeaceae</taxon>
        <taxon>Candidatus Caldarchaeum</taxon>
    </lineage>
</organism>
<accession>A0A833A5P0</accession>
<feature type="transmembrane region" description="Helical" evidence="5">
    <location>
        <begin position="132"/>
        <end position="155"/>
    </location>
</feature>
<gene>
    <name evidence="8" type="ORF">EYH45_07915</name>
</gene>
<dbReference type="GO" id="GO:0020037">
    <property type="term" value="F:heme binding"/>
    <property type="evidence" value="ECO:0007669"/>
    <property type="project" value="TreeGrafter"/>
</dbReference>
<evidence type="ECO:0000313" key="9">
    <source>
        <dbReference type="Proteomes" id="UP000608579"/>
    </source>
</evidence>
<dbReference type="InterPro" id="IPR000572">
    <property type="entry name" value="OxRdtase_Mopterin-bd_dom"/>
</dbReference>
<evidence type="ECO:0000256" key="5">
    <source>
        <dbReference type="SAM" id="Phobius"/>
    </source>
</evidence>
<evidence type="ECO:0000313" key="8">
    <source>
        <dbReference type="EMBL" id="HIQ30468.1"/>
    </source>
</evidence>
<keyword evidence="5" id="KW-0472">Membrane</keyword>
<feature type="transmembrane region" description="Helical" evidence="5">
    <location>
        <begin position="66"/>
        <end position="88"/>
    </location>
</feature>
<dbReference type="GO" id="GO:0006790">
    <property type="term" value="P:sulfur compound metabolic process"/>
    <property type="evidence" value="ECO:0007669"/>
    <property type="project" value="TreeGrafter"/>
</dbReference>
<dbReference type="SUPFAM" id="SSF56524">
    <property type="entry name" value="Oxidoreductase molybdopterin-binding domain"/>
    <property type="match status" value="1"/>
</dbReference>
<feature type="domain" description="Moybdenum cofactor oxidoreductase dimerisation" evidence="7">
    <location>
        <begin position="445"/>
        <end position="516"/>
    </location>
</feature>
<dbReference type="PRINTS" id="PR00407">
    <property type="entry name" value="EUMOPTERIN"/>
</dbReference>
<dbReference type="PANTHER" id="PTHR19372">
    <property type="entry name" value="SULFITE REDUCTASE"/>
    <property type="match status" value="1"/>
</dbReference>
<evidence type="ECO:0008006" key="10">
    <source>
        <dbReference type="Google" id="ProtNLM"/>
    </source>
</evidence>
<keyword evidence="5" id="KW-1133">Transmembrane helix</keyword>
<dbReference type="GO" id="GO:0008482">
    <property type="term" value="F:sulfite oxidase activity"/>
    <property type="evidence" value="ECO:0007669"/>
    <property type="project" value="TreeGrafter"/>
</dbReference>
<sequence>MPSYRLKTQFYLGLLSGLVTVTLSYILRVTINTPFLPELAAAAIISITPASIESQIILLLREAAKYITILSASIINVLLYGLLTVLIFSLSEDRRVRAGVAVGLAALINMGLAFSFIMLSEVEPVRITLSSLLLGILLPSFSYGMLLSLPPTLLYGETKTRRVCNALSTSKSFKNRRRLFIHTLSASALAFVIIIYGLEKILNNRTQLENNVETTQYQETGDVLNHPITRSVAEYEVTPNELFYRVDINTITTPNIDVSRWRLRISGSVYNELYLTYDEITSLPYVEEYTTLECVSNEIGGDLMSTAKWRGVKLKDILQRAGVKQGAKYVVFKCYDGYDVGIPLEKALEENVILAYMMNDRQLPKDHGFPLRAVVPSYYGMMNAKWITGIEVVDETYNGFWQRRGWANEAEYKIHSTILTHGNPKLRRRFPSLAKHPTYAILNRRTIVAGIAFAGDRGIERVEVSVDGGRTWENATLKDPLSGSTWVIWALEWLPTRSGGTKIMVRAVDKTGKVQTAVVKPPFPDGATGYHVIDIEVKPSAP</sequence>